<evidence type="ECO:0008006" key="3">
    <source>
        <dbReference type="Google" id="ProtNLM"/>
    </source>
</evidence>
<name>A0A1I4XZ69_9GAMM</name>
<reference evidence="1 2" key="1">
    <citation type="submission" date="2016-10" db="EMBL/GenBank/DDBJ databases">
        <authorList>
            <person name="de Groot N.N."/>
        </authorList>
    </citation>
    <scope>NUCLEOTIDE SEQUENCE [LARGE SCALE GENOMIC DNA]</scope>
    <source>
        <strain evidence="1 2">CGMCC 1.7659</strain>
    </source>
</reference>
<accession>A0A1I4XZ69</accession>
<dbReference type="STRING" id="578942.SAMN05216289_11330"/>
<evidence type="ECO:0000313" key="2">
    <source>
        <dbReference type="Proteomes" id="UP000198575"/>
    </source>
</evidence>
<organism evidence="1 2">
    <name type="scientific">Dokdonella immobilis</name>
    <dbReference type="NCBI Taxonomy" id="578942"/>
    <lineage>
        <taxon>Bacteria</taxon>
        <taxon>Pseudomonadati</taxon>
        <taxon>Pseudomonadota</taxon>
        <taxon>Gammaproteobacteria</taxon>
        <taxon>Lysobacterales</taxon>
        <taxon>Rhodanobacteraceae</taxon>
        <taxon>Dokdonella</taxon>
    </lineage>
</organism>
<dbReference type="AlphaFoldDB" id="A0A1I4XZ69"/>
<evidence type="ECO:0000313" key="1">
    <source>
        <dbReference type="EMBL" id="SFN30703.1"/>
    </source>
</evidence>
<proteinExistence type="predicted"/>
<sequence>MAAAPSSAAFVQSRRRLFGALFSSAGIEDIDPSLAMRRPGHDGFREDDLPQSPAVLSFPPAAARWLTRCTFGYTTQALADFNALGANDDARWTAWLNQQLSPASISDSACDARIASAAFTTLNKSANQLWNDHHSVTTNYYLRMLPVSETECATVIRQTYSRRQLQEVMVDFWHDHFSVFGWDYDGGPMFPAFDRLAIRPQVFGNFRTMLQAVGESASMMYMLDLYSSEASHPNENYARELFELHTMGAEHYGGIVQNPDSFANMTLLGHYTAPDGEEERLKYVDDDIYEAARALTGWTISGANWPYTPVNGVPLGQFAYDSSTHDQGVKRILARYFAASQGQIDGNTLFDMLARHPSTARHVATKICRRFVGSAPSTALIDSAASVFQQQWQASDQIAQVLQVILQSAEFKSGWGTAMKRPALCAVSALRATGADFTPKPDNSTTYTPTEEFMGRLQAAGQRLFYWPAPNGYPDDPVAWSSTGTLGMTLRMLPRLLEMHQTESYNNAYPFLIDIHAQTLAAFVANQRTAANIIGYWCDRILGYRPEPTYSVAVDFLRQNAAAGAVLDLVTDGTDNGHPAHTGTWNLNDLSKHYTIARLRTAVGLILCSPEFLRR</sequence>
<dbReference type="Proteomes" id="UP000198575">
    <property type="component" value="Unassembled WGS sequence"/>
</dbReference>
<protein>
    <recommendedName>
        <fullName evidence="3">DUF1800 domain-containing protein</fullName>
    </recommendedName>
</protein>
<dbReference type="EMBL" id="FOVF01000013">
    <property type="protein sequence ID" value="SFN30703.1"/>
    <property type="molecule type" value="Genomic_DNA"/>
</dbReference>
<keyword evidence="2" id="KW-1185">Reference proteome</keyword>
<dbReference type="RefSeq" id="WP_092407709.1">
    <property type="nucleotide sequence ID" value="NZ_FOVF01000013.1"/>
</dbReference>
<dbReference type="OrthoDB" id="9772295at2"/>
<gene>
    <name evidence="1" type="ORF">SAMN05216289_11330</name>
</gene>
<dbReference type="InterPro" id="IPR014917">
    <property type="entry name" value="DUF1800"/>
</dbReference>
<dbReference type="Pfam" id="PF08811">
    <property type="entry name" value="DUF1800"/>
    <property type="match status" value="1"/>
</dbReference>